<sequence>MADVYAGRELGEIQPRKSVDVSIIRSTQSSFSIDSNDTEKLLYNVSCRNLTFDEKFSADMANVSDPVPVPKRDENLAKIEIGVLATILTIAILGNMTVLVLMKTKKAKLTRMQWFIVHLCLADLFVAFFNVLPQLAWDITYTFHGNNFLCKFVKFTQLYAMYASSYVLIVCAIDRYISICYPLKSHTWSLHRAHIMVLLAWIISGLFAAPHLFMFAYVELSPGIYDCRENLLSGGLWQIRAYITWNFISVYGLPLLVLTFVYSRICFVVWMNVDSREAPSRRDRKYNSIRVSFRKNHLPEGSACSFLTNPRAHTKSASRSKIKTIKLTLMVVLCYTLCWAPFYIVQMWWAFDPLAPATCKYLQMVYHKKDR</sequence>
<dbReference type="PANTHER" id="PTHR24241:SF161">
    <property type="entry name" value="G-PROTEIN COUPLED RECEPTORS FAMILY 1 PROFILE DOMAIN-CONTAINING PROTEIN"/>
    <property type="match status" value="1"/>
</dbReference>
<dbReference type="PROSITE" id="PS50262">
    <property type="entry name" value="G_PROTEIN_RECEP_F1_2"/>
    <property type="match status" value="1"/>
</dbReference>
<keyword evidence="5 10" id="KW-0297">G-protein coupled receptor</keyword>
<dbReference type="SUPFAM" id="SSF81321">
    <property type="entry name" value="Family A G protein-coupled receptor-like"/>
    <property type="match status" value="1"/>
</dbReference>
<protein>
    <recommendedName>
        <fullName evidence="11">G-protein coupled receptors family 1 profile domain-containing protein</fullName>
    </recommendedName>
</protein>
<keyword evidence="4 10" id="KW-1133">Transmembrane helix</keyword>
<dbReference type="CDD" id="cd15196">
    <property type="entry name" value="7tmA_Vasopressin_Oxytocin"/>
    <property type="match status" value="1"/>
</dbReference>
<evidence type="ECO:0000256" key="4">
    <source>
        <dbReference type="ARBA" id="ARBA00022989"/>
    </source>
</evidence>
<evidence type="ECO:0000256" key="6">
    <source>
        <dbReference type="ARBA" id="ARBA00023136"/>
    </source>
</evidence>
<organism evidence="12 13">
    <name type="scientific">Pinctada imbricata</name>
    <name type="common">Atlantic pearl-oyster</name>
    <name type="synonym">Pinctada martensii</name>
    <dbReference type="NCBI Taxonomy" id="66713"/>
    <lineage>
        <taxon>Eukaryota</taxon>
        <taxon>Metazoa</taxon>
        <taxon>Spiralia</taxon>
        <taxon>Lophotrochozoa</taxon>
        <taxon>Mollusca</taxon>
        <taxon>Bivalvia</taxon>
        <taxon>Autobranchia</taxon>
        <taxon>Pteriomorphia</taxon>
        <taxon>Pterioida</taxon>
        <taxon>Pterioidea</taxon>
        <taxon>Pteriidae</taxon>
        <taxon>Pinctada</taxon>
    </lineage>
</organism>
<dbReference type="GO" id="GO:0005886">
    <property type="term" value="C:plasma membrane"/>
    <property type="evidence" value="ECO:0007669"/>
    <property type="project" value="UniProtKB-SubCell"/>
</dbReference>
<name>A0AA88XLL1_PINIB</name>
<feature type="transmembrane region" description="Helical" evidence="10">
    <location>
        <begin position="327"/>
        <end position="351"/>
    </location>
</feature>
<dbReference type="PRINTS" id="PR00237">
    <property type="entry name" value="GPCRRHODOPSN"/>
</dbReference>
<dbReference type="InterPro" id="IPR017452">
    <property type="entry name" value="GPCR_Rhodpsn_7TM"/>
</dbReference>
<comment type="similarity">
    <text evidence="10">Belongs to the G-protein coupled receptor 1 family. Vasopressin/oxytocin receptor subfamily.</text>
</comment>
<dbReference type="Proteomes" id="UP001186944">
    <property type="component" value="Unassembled WGS sequence"/>
</dbReference>
<evidence type="ECO:0000256" key="8">
    <source>
        <dbReference type="ARBA" id="ARBA00023180"/>
    </source>
</evidence>
<evidence type="ECO:0000256" key="5">
    <source>
        <dbReference type="ARBA" id="ARBA00023040"/>
    </source>
</evidence>
<evidence type="ECO:0000313" key="13">
    <source>
        <dbReference type="Proteomes" id="UP001186944"/>
    </source>
</evidence>
<feature type="transmembrane region" description="Helical" evidence="10">
    <location>
        <begin position="114"/>
        <end position="137"/>
    </location>
</feature>
<evidence type="ECO:0000256" key="1">
    <source>
        <dbReference type="ARBA" id="ARBA00004651"/>
    </source>
</evidence>
<evidence type="ECO:0000256" key="2">
    <source>
        <dbReference type="ARBA" id="ARBA00022475"/>
    </source>
</evidence>
<evidence type="ECO:0000313" key="12">
    <source>
        <dbReference type="EMBL" id="KAK3083335.1"/>
    </source>
</evidence>
<dbReference type="GO" id="GO:0042277">
    <property type="term" value="F:peptide binding"/>
    <property type="evidence" value="ECO:0007669"/>
    <property type="project" value="TreeGrafter"/>
</dbReference>
<keyword evidence="7 10" id="KW-0675">Receptor</keyword>
<reference evidence="12" key="1">
    <citation type="submission" date="2019-08" db="EMBL/GenBank/DDBJ databases">
        <title>The improved chromosome-level genome for the pearl oyster Pinctada fucata martensii using PacBio sequencing and Hi-C.</title>
        <authorList>
            <person name="Zheng Z."/>
        </authorList>
    </citation>
    <scope>NUCLEOTIDE SEQUENCE</scope>
    <source>
        <strain evidence="12">ZZ-2019</strain>
        <tissue evidence="12">Adductor muscle</tissue>
    </source>
</reference>
<dbReference type="InterPro" id="IPR001817">
    <property type="entry name" value="Vasoprsn_rcpt"/>
</dbReference>
<dbReference type="PRINTS" id="PR00896">
    <property type="entry name" value="VASOPRESSINR"/>
</dbReference>
<dbReference type="GO" id="GO:0005000">
    <property type="term" value="F:vasopressin receptor activity"/>
    <property type="evidence" value="ECO:0007669"/>
    <property type="project" value="InterPro"/>
</dbReference>
<accession>A0AA88XLL1</accession>
<comment type="caution">
    <text evidence="12">The sequence shown here is derived from an EMBL/GenBank/DDBJ whole genome shotgun (WGS) entry which is preliminary data.</text>
</comment>
<feature type="transmembrane region" description="Helical" evidence="10">
    <location>
        <begin position="198"/>
        <end position="218"/>
    </location>
</feature>
<evidence type="ECO:0000259" key="11">
    <source>
        <dbReference type="PROSITE" id="PS50262"/>
    </source>
</evidence>
<keyword evidence="13" id="KW-1185">Reference proteome</keyword>
<keyword evidence="2" id="KW-1003">Cell membrane</keyword>
<comment type="caution">
    <text evidence="10">Lacks conserved residue(s) required for the propagation of feature annotation.</text>
</comment>
<dbReference type="InterPro" id="IPR000276">
    <property type="entry name" value="GPCR_Rhodpsn"/>
</dbReference>
<keyword evidence="6 10" id="KW-0472">Membrane</keyword>
<feature type="domain" description="G-protein coupled receptors family 1 profile" evidence="11">
    <location>
        <begin position="94"/>
        <end position="371"/>
    </location>
</feature>
<dbReference type="AlphaFoldDB" id="A0AA88XLL1"/>
<proteinExistence type="inferred from homology"/>
<keyword evidence="9 10" id="KW-0807">Transducer</keyword>
<feature type="transmembrane region" description="Helical" evidence="10">
    <location>
        <begin position="251"/>
        <end position="273"/>
    </location>
</feature>
<evidence type="ECO:0000256" key="10">
    <source>
        <dbReference type="RuleBase" id="RU046427"/>
    </source>
</evidence>
<dbReference type="Pfam" id="PF00001">
    <property type="entry name" value="7tm_1"/>
    <property type="match status" value="1"/>
</dbReference>
<evidence type="ECO:0000256" key="9">
    <source>
        <dbReference type="ARBA" id="ARBA00023224"/>
    </source>
</evidence>
<dbReference type="EMBL" id="VSWD01000014">
    <property type="protein sequence ID" value="KAK3083335.1"/>
    <property type="molecule type" value="Genomic_DNA"/>
</dbReference>
<gene>
    <name evidence="12" type="ORF">FSP39_019902</name>
</gene>
<keyword evidence="8 10" id="KW-0325">Glycoprotein</keyword>
<keyword evidence="3 10" id="KW-0812">Transmembrane</keyword>
<evidence type="ECO:0000256" key="3">
    <source>
        <dbReference type="ARBA" id="ARBA00022692"/>
    </source>
</evidence>
<feature type="transmembrane region" description="Helical" evidence="10">
    <location>
        <begin position="81"/>
        <end position="102"/>
    </location>
</feature>
<evidence type="ECO:0000256" key="7">
    <source>
        <dbReference type="ARBA" id="ARBA00023170"/>
    </source>
</evidence>
<dbReference type="GO" id="GO:0032870">
    <property type="term" value="P:cellular response to hormone stimulus"/>
    <property type="evidence" value="ECO:0007669"/>
    <property type="project" value="TreeGrafter"/>
</dbReference>
<feature type="transmembrane region" description="Helical" evidence="10">
    <location>
        <begin position="157"/>
        <end position="177"/>
    </location>
</feature>
<dbReference type="PANTHER" id="PTHR24241">
    <property type="entry name" value="NEUROPEPTIDE RECEPTOR-RELATED G-PROTEIN COUPLED RECEPTOR"/>
    <property type="match status" value="1"/>
</dbReference>
<comment type="subcellular location">
    <subcellularLocation>
        <location evidence="1 10">Cell membrane</location>
        <topology evidence="1 10">Multi-pass membrane protein</topology>
    </subcellularLocation>
</comment>
<dbReference type="Gene3D" id="1.20.1070.10">
    <property type="entry name" value="Rhodopsin 7-helix transmembrane proteins"/>
    <property type="match status" value="1"/>
</dbReference>